<dbReference type="PANTHER" id="PTHR10689:SF6">
    <property type="entry name" value="MICROSOMAL GLUTATHIONE S-TRANSFERASE 1"/>
    <property type="match status" value="1"/>
</dbReference>
<dbReference type="EC" id="2.5.1.18" evidence="5"/>
<evidence type="ECO:0000256" key="8">
    <source>
        <dbReference type="ARBA" id="ARBA00022787"/>
    </source>
</evidence>
<dbReference type="OMA" id="FWSAICV"/>
<sequence>MTTITPTQAVAVASALLYAKYFAVSIVSAHKKFATGNRAPEDAAAKPGKLQSFGLATSANEGTSLLLASEKAAAIEDIRWQRILANDVENIPLGLVLAWGAATAGGNATVTVTAVAVFTAARFLHTIAYANGWLYPRITGFAIGVLSLFTLAGNAVVGAFAS</sequence>
<evidence type="ECO:0000256" key="10">
    <source>
        <dbReference type="ARBA" id="ARBA00022989"/>
    </source>
</evidence>
<comment type="function">
    <text evidence="1">Conjugation of reduced glutathione to a wide number of exogenous and endogenous hydrophobic electrophiles.</text>
</comment>
<dbReference type="GO" id="GO:0005741">
    <property type="term" value="C:mitochondrial outer membrane"/>
    <property type="evidence" value="ECO:0007669"/>
    <property type="project" value="UniProtKB-SubCell"/>
</dbReference>
<protein>
    <recommendedName>
        <fullName evidence="15">Microsomal glutathione S-transferase 1</fullName>
        <ecNumber evidence="5">2.5.1.18</ecNumber>
    </recommendedName>
</protein>
<feature type="transmembrane region" description="Helical" evidence="17">
    <location>
        <begin position="138"/>
        <end position="161"/>
    </location>
</feature>
<keyword evidence="7 17" id="KW-0812">Transmembrane</keyword>
<keyword evidence="9" id="KW-0256">Endoplasmic reticulum</keyword>
<comment type="similarity">
    <text evidence="4">Belongs to the MAPEG family.</text>
</comment>
<evidence type="ECO:0000256" key="14">
    <source>
        <dbReference type="ARBA" id="ARBA00038540"/>
    </source>
</evidence>
<dbReference type="EMBL" id="KK583208">
    <property type="protein sequence ID" value="KDO29128.1"/>
    <property type="molecule type" value="Genomic_DNA"/>
</dbReference>
<dbReference type="Pfam" id="PF01124">
    <property type="entry name" value="MAPEG"/>
    <property type="match status" value="1"/>
</dbReference>
<evidence type="ECO:0000256" key="6">
    <source>
        <dbReference type="ARBA" id="ARBA00022679"/>
    </source>
</evidence>
<name>A0A067CF61_SAPPC</name>
<proteinExistence type="inferred from homology"/>
<evidence type="ECO:0000313" key="18">
    <source>
        <dbReference type="EMBL" id="KDO29128.1"/>
    </source>
</evidence>
<keyword evidence="12" id="KW-0496">Mitochondrion</keyword>
<evidence type="ECO:0000256" key="16">
    <source>
        <dbReference type="ARBA" id="ARBA00049385"/>
    </source>
</evidence>
<keyword evidence="10 17" id="KW-1133">Transmembrane helix</keyword>
<comment type="subunit">
    <text evidence="14">Homotrimer; The trimer binds only one molecule of glutathione.</text>
</comment>
<keyword evidence="11" id="KW-0007">Acetylation</keyword>
<evidence type="ECO:0000313" key="19">
    <source>
        <dbReference type="Proteomes" id="UP000030745"/>
    </source>
</evidence>
<comment type="subcellular location">
    <subcellularLocation>
        <location evidence="3">Endoplasmic reticulum membrane</location>
        <topology evidence="3">Multi-pass membrane protein</topology>
    </subcellularLocation>
    <subcellularLocation>
        <location evidence="2">Mitochondrion outer membrane</location>
    </subcellularLocation>
</comment>
<evidence type="ECO:0000256" key="9">
    <source>
        <dbReference type="ARBA" id="ARBA00022824"/>
    </source>
</evidence>
<dbReference type="InterPro" id="IPR001129">
    <property type="entry name" value="Membr-assoc_MAPEG"/>
</dbReference>
<dbReference type="InterPro" id="IPR040162">
    <property type="entry name" value="MGST1-like"/>
</dbReference>
<evidence type="ECO:0000256" key="17">
    <source>
        <dbReference type="SAM" id="Phobius"/>
    </source>
</evidence>
<dbReference type="GO" id="GO:0004364">
    <property type="term" value="F:glutathione transferase activity"/>
    <property type="evidence" value="ECO:0007669"/>
    <property type="project" value="UniProtKB-EC"/>
</dbReference>
<organism evidence="18 19">
    <name type="scientific">Saprolegnia parasitica (strain CBS 223.65)</name>
    <dbReference type="NCBI Taxonomy" id="695850"/>
    <lineage>
        <taxon>Eukaryota</taxon>
        <taxon>Sar</taxon>
        <taxon>Stramenopiles</taxon>
        <taxon>Oomycota</taxon>
        <taxon>Saprolegniomycetes</taxon>
        <taxon>Saprolegniales</taxon>
        <taxon>Saprolegniaceae</taxon>
        <taxon>Saprolegnia</taxon>
    </lineage>
</organism>
<keyword evidence="13 17" id="KW-0472">Membrane</keyword>
<dbReference type="STRING" id="695850.A0A067CF61"/>
<dbReference type="PANTHER" id="PTHR10689">
    <property type="entry name" value="MICROSOMAL GLUTATHIONE S-TRANSFERASE 1"/>
    <property type="match status" value="1"/>
</dbReference>
<evidence type="ECO:0000256" key="11">
    <source>
        <dbReference type="ARBA" id="ARBA00022990"/>
    </source>
</evidence>
<accession>A0A067CF61</accession>
<evidence type="ECO:0000256" key="5">
    <source>
        <dbReference type="ARBA" id="ARBA00012452"/>
    </source>
</evidence>
<dbReference type="KEGG" id="spar:SPRG_06183"/>
<dbReference type="SUPFAM" id="SSF161084">
    <property type="entry name" value="MAPEG domain-like"/>
    <property type="match status" value="1"/>
</dbReference>
<dbReference type="AlphaFoldDB" id="A0A067CF61"/>
<evidence type="ECO:0000256" key="7">
    <source>
        <dbReference type="ARBA" id="ARBA00022692"/>
    </source>
</evidence>
<gene>
    <name evidence="18" type="ORF">SPRG_06183</name>
</gene>
<dbReference type="VEuPathDB" id="FungiDB:SPRG_06183"/>
<evidence type="ECO:0000256" key="15">
    <source>
        <dbReference type="ARBA" id="ARBA00039397"/>
    </source>
</evidence>
<dbReference type="Gene3D" id="1.20.120.550">
    <property type="entry name" value="Membrane associated eicosanoid/glutathione metabolism-like domain"/>
    <property type="match status" value="1"/>
</dbReference>
<evidence type="ECO:0000256" key="12">
    <source>
        <dbReference type="ARBA" id="ARBA00023128"/>
    </source>
</evidence>
<evidence type="ECO:0000256" key="3">
    <source>
        <dbReference type="ARBA" id="ARBA00004477"/>
    </source>
</evidence>
<dbReference type="Proteomes" id="UP000030745">
    <property type="component" value="Unassembled WGS sequence"/>
</dbReference>
<dbReference type="RefSeq" id="XP_012200292.1">
    <property type="nucleotide sequence ID" value="XM_012344902.1"/>
</dbReference>
<dbReference type="GeneID" id="24128542"/>
<keyword evidence="8" id="KW-1000">Mitochondrion outer membrane</keyword>
<dbReference type="GO" id="GO:0005789">
    <property type="term" value="C:endoplasmic reticulum membrane"/>
    <property type="evidence" value="ECO:0007669"/>
    <property type="project" value="UniProtKB-SubCell"/>
</dbReference>
<evidence type="ECO:0000256" key="4">
    <source>
        <dbReference type="ARBA" id="ARBA00010459"/>
    </source>
</evidence>
<evidence type="ECO:0000256" key="2">
    <source>
        <dbReference type="ARBA" id="ARBA00004294"/>
    </source>
</evidence>
<dbReference type="OrthoDB" id="193139at2759"/>
<comment type="catalytic activity">
    <reaction evidence="16">
        <text>RX + glutathione = an S-substituted glutathione + a halide anion + H(+)</text>
        <dbReference type="Rhea" id="RHEA:16437"/>
        <dbReference type="ChEBI" id="CHEBI:15378"/>
        <dbReference type="ChEBI" id="CHEBI:16042"/>
        <dbReference type="ChEBI" id="CHEBI:17792"/>
        <dbReference type="ChEBI" id="CHEBI:57925"/>
        <dbReference type="ChEBI" id="CHEBI:90779"/>
        <dbReference type="EC" id="2.5.1.18"/>
    </reaction>
    <physiologicalReaction direction="left-to-right" evidence="16">
        <dbReference type="Rhea" id="RHEA:16438"/>
    </physiologicalReaction>
</comment>
<dbReference type="InterPro" id="IPR023352">
    <property type="entry name" value="MAPEG-like_dom_sf"/>
</dbReference>
<feature type="transmembrane region" description="Helical" evidence="17">
    <location>
        <begin position="91"/>
        <end position="118"/>
    </location>
</feature>
<reference evidence="18 19" key="1">
    <citation type="journal article" date="2013" name="PLoS Genet.">
        <title>Distinctive expansion of potential virulence genes in the genome of the oomycete fish pathogen Saprolegnia parasitica.</title>
        <authorList>
            <person name="Jiang R.H."/>
            <person name="de Bruijn I."/>
            <person name="Haas B.J."/>
            <person name="Belmonte R."/>
            <person name="Lobach L."/>
            <person name="Christie J."/>
            <person name="van den Ackerveken G."/>
            <person name="Bottin A."/>
            <person name="Bulone V."/>
            <person name="Diaz-Moreno S.M."/>
            <person name="Dumas B."/>
            <person name="Fan L."/>
            <person name="Gaulin E."/>
            <person name="Govers F."/>
            <person name="Grenville-Briggs L.J."/>
            <person name="Horner N.R."/>
            <person name="Levin J.Z."/>
            <person name="Mammella M."/>
            <person name="Meijer H.J."/>
            <person name="Morris P."/>
            <person name="Nusbaum C."/>
            <person name="Oome S."/>
            <person name="Phillips A.J."/>
            <person name="van Rooyen D."/>
            <person name="Rzeszutek E."/>
            <person name="Saraiva M."/>
            <person name="Secombes C.J."/>
            <person name="Seidl M.F."/>
            <person name="Snel B."/>
            <person name="Stassen J.H."/>
            <person name="Sykes S."/>
            <person name="Tripathy S."/>
            <person name="van den Berg H."/>
            <person name="Vega-Arreguin J.C."/>
            <person name="Wawra S."/>
            <person name="Young S.K."/>
            <person name="Zeng Q."/>
            <person name="Dieguez-Uribeondo J."/>
            <person name="Russ C."/>
            <person name="Tyler B.M."/>
            <person name="van West P."/>
        </authorList>
    </citation>
    <scope>NUCLEOTIDE SEQUENCE [LARGE SCALE GENOMIC DNA]</scope>
    <source>
        <strain evidence="18 19">CBS 223.65</strain>
    </source>
</reference>
<evidence type="ECO:0000256" key="13">
    <source>
        <dbReference type="ARBA" id="ARBA00023136"/>
    </source>
</evidence>
<keyword evidence="19" id="KW-1185">Reference proteome</keyword>
<evidence type="ECO:0000256" key="1">
    <source>
        <dbReference type="ARBA" id="ARBA00003701"/>
    </source>
</evidence>
<keyword evidence="6" id="KW-0808">Transferase</keyword>